<protein>
    <submittedName>
        <fullName evidence="3">Uncharacterized protein</fullName>
    </submittedName>
</protein>
<feature type="coiled-coil region" evidence="1">
    <location>
        <begin position="497"/>
        <end position="531"/>
    </location>
</feature>
<feature type="region of interest" description="Disordered" evidence="2">
    <location>
        <begin position="649"/>
        <end position="752"/>
    </location>
</feature>
<dbReference type="OrthoDB" id="3532430at2759"/>
<evidence type="ECO:0000256" key="1">
    <source>
        <dbReference type="SAM" id="Coils"/>
    </source>
</evidence>
<dbReference type="Proteomes" id="UP000030678">
    <property type="component" value="Unassembled WGS sequence"/>
</dbReference>
<dbReference type="HOGENOM" id="CLU_371712_0_0_1"/>
<feature type="coiled-coil region" evidence="1">
    <location>
        <begin position="269"/>
        <end position="296"/>
    </location>
</feature>
<accession>V9DS83</accession>
<dbReference type="RefSeq" id="XP_008722886.1">
    <property type="nucleotide sequence ID" value="XM_008724664.1"/>
</dbReference>
<dbReference type="AlphaFoldDB" id="V9DS83"/>
<dbReference type="VEuPathDB" id="FungiDB:G647_01264"/>
<evidence type="ECO:0000256" key="2">
    <source>
        <dbReference type="SAM" id="MobiDB-lite"/>
    </source>
</evidence>
<evidence type="ECO:0000313" key="3">
    <source>
        <dbReference type="EMBL" id="ETI28812.1"/>
    </source>
</evidence>
<reference evidence="3 4" key="1">
    <citation type="submission" date="2013-03" db="EMBL/GenBank/DDBJ databases">
        <title>The Genome Sequence of Cladophialophora carrionii CBS 160.54.</title>
        <authorList>
            <consortium name="The Broad Institute Genomics Platform"/>
            <person name="Cuomo C."/>
            <person name="de Hoog S."/>
            <person name="Gorbushina A."/>
            <person name="Walker B."/>
            <person name="Young S.K."/>
            <person name="Zeng Q."/>
            <person name="Gargeya S."/>
            <person name="Fitzgerald M."/>
            <person name="Haas B."/>
            <person name="Abouelleil A."/>
            <person name="Allen A.W."/>
            <person name="Alvarado L."/>
            <person name="Arachchi H.M."/>
            <person name="Berlin A.M."/>
            <person name="Chapman S.B."/>
            <person name="Gainer-Dewar J."/>
            <person name="Goldberg J."/>
            <person name="Griggs A."/>
            <person name="Gujja S."/>
            <person name="Hansen M."/>
            <person name="Howarth C."/>
            <person name="Imamovic A."/>
            <person name="Ireland A."/>
            <person name="Larimer J."/>
            <person name="McCowan C."/>
            <person name="Murphy C."/>
            <person name="Pearson M."/>
            <person name="Poon T.W."/>
            <person name="Priest M."/>
            <person name="Roberts A."/>
            <person name="Saif S."/>
            <person name="Shea T."/>
            <person name="Sisk P."/>
            <person name="Sykes S."/>
            <person name="Wortman J."/>
            <person name="Nusbaum C."/>
            <person name="Birren B."/>
        </authorList>
    </citation>
    <scope>NUCLEOTIDE SEQUENCE [LARGE SCALE GENOMIC DNA]</scope>
    <source>
        <strain evidence="3 4">CBS 160.54</strain>
    </source>
</reference>
<dbReference type="EMBL" id="KB822697">
    <property type="protein sequence ID" value="ETI28812.1"/>
    <property type="molecule type" value="Genomic_DNA"/>
</dbReference>
<sequence>MADANTGPPRRSKRPAAAISPVKPQDATTPSRQRLKKKARFSEPIPSHDTTGLTPAVGKASLKTPKRRVSTPAITRFRDHDEVQFTPFREELSARTKRQIRRIGLSDEQNQFYAEKRSKAELQRLLDQKNKELQVLQDKLEESKLPQASLVEPDIPDSQLRISQLEAEVAELTQRSNNETPIFQSGSSDFGDDCGFQIYEDDANDDENHVPGSEDDATVDLELKTARQAKEAMFRSSQSFSNRAVQFEDSPARSSTSTGNIPAAPTQSVHDMSKELNAVINRAEEAEVALQAMTTEIKSLGFPCNGDDGAECLSAIKIHFHDMRFEFERTVPGESTISFNNPRLMPEMLNKLKLVSAQSRDREAELRSMHEQQRSLKGNFDHALIAAEKATARIKELEDAMDKNAEEMLEQRMRCQATEREAREHEQNNKALIVAIEKYRKEVKHLEALVELIEREQASRLQDVRTATTAEFSQQLSDMDAKVVAETRGRRAAEDSAVERLRKINELEAALSAARQQSEDVEEQLQSLRTQFAAAGRAHEEVVDGLTSRVSGLTSELTVVNARIDKLTKDRRQLQRLYRQQVEDSEEFAEQQHKNFFLMAKQSMEDKKTFMRSSKIRFANWELESEQDDLPSDPVGPMTPSSMVRFSEFSEVEDDDRSPRGLSNDSDDHIEGQVEISRGKRHRRHSSLTIPASSPFLGRGILKKKPRRRYDSGIGMDSLSEAEDEREGVMTPELSSDRDVEIEVEIEDEALV</sequence>
<feature type="coiled-coil region" evidence="1">
    <location>
        <begin position="119"/>
        <end position="175"/>
    </location>
</feature>
<dbReference type="GeneID" id="19979757"/>
<name>V9DS83_9EURO</name>
<feature type="region of interest" description="Disordered" evidence="2">
    <location>
        <begin position="1"/>
        <end position="71"/>
    </location>
</feature>
<proteinExistence type="predicted"/>
<keyword evidence="1" id="KW-0175">Coiled coil</keyword>
<organism evidence="3 4">
    <name type="scientific">Cladophialophora carrionii CBS 160.54</name>
    <dbReference type="NCBI Taxonomy" id="1279043"/>
    <lineage>
        <taxon>Eukaryota</taxon>
        <taxon>Fungi</taxon>
        <taxon>Dikarya</taxon>
        <taxon>Ascomycota</taxon>
        <taxon>Pezizomycotina</taxon>
        <taxon>Eurotiomycetes</taxon>
        <taxon>Chaetothyriomycetidae</taxon>
        <taxon>Chaetothyriales</taxon>
        <taxon>Herpotrichiellaceae</taxon>
        <taxon>Cladophialophora</taxon>
    </lineage>
</organism>
<feature type="compositionally biased region" description="Acidic residues" evidence="2">
    <location>
        <begin position="742"/>
        <end position="752"/>
    </location>
</feature>
<evidence type="ECO:0000313" key="4">
    <source>
        <dbReference type="Proteomes" id="UP000030678"/>
    </source>
</evidence>
<feature type="coiled-coil region" evidence="1">
    <location>
        <begin position="380"/>
        <end position="456"/>
    </location>
</feature>
<gene>
    <name evidence="3" type="ORF">G647_01264</name>
</gene>
<feature type="coiled-coil region" evidence="1">
    <location>
        <begin position="557"/>
        <end position="584"/>
    </location>
</feature>